<keyword evidence="3" id="KW-1185">Reference proteome</keyword>
<accession>K0SZA4</accession>
<feature type="compositionally biased region" description="Basic and acidic residues" evidence="1">
    <location>
        <begin position="100"/>
        <end position="111"/>
    </location>
</feature>
<gene>
    <name evidence="2" type="ORF">THAOC_08317</name>
</gene>
<comment type="caution">
    <text evidence="2">The sequence shown here is derived from an EMBL/GenBank/DDBJ whole genome shotgun (WGS) entry which is preliminary data.</text>
</comment>
<feature type="compositionally biased region" description="Basic and acidic residues" evidence="1">
    <location>
        <begin position="216"/>
        <end position="229"/>
    </location>
</feature>
<dbReference type="EMBL" id="AGNL01008690">
    <property type="protein sequence ID" value="EJK70329.1"/>
    <property type="molecule type" value="Genomic_DNA"/>
</dbReference>
<name>K0SZA4_THAOC</name>
<feature type="region of interest" description="Disordered" evidence="1">
    <location>
        <begin position="62"/>
        <end position="135"/>
    </location>
</feature>
<evidence type="ECO:0000313" key="3">
    <source>
        <dbReference type="Proteomes" id="UP000266841"/>
    </source>
</evidence>
<feature type="compositionally biased region" description="Polar residues" evidence="1">
    <location>
        <begin position="230"/>
        <end position="245"/>
    </location>
</feature>
<dbReference type="AlphaFoldDB" id="K0SZA4"/>
<feature type="compositionally biased region" description="Polar residues" evidence="1">
    <location>
        <begin position="348"/>
        <end position="369"/>
    </location>
</feature>
<sequence>MQQQQLWGEVVSRWDDWPFEIVLIDIVTDRPMTVDHKLSLSLPNLVQRWRFSAGGMLWCDPPAPEESCRRKHQTTTKMDTNVRGRRPSRDPKSSRNNRNRSIERLQREVKMVEVGPSSAPDTRMTSSRPRRRSQCMRPFDERGYCPLHPEVKMAIRGRRGWTIKLPVCPKCGDRVSGRADTESTATYHDSCDDCCSYFEQETGARRSLYRSSGLRRTSDRSREDHREQSTRQSIGRTGNRRSGGNDSVRSSRWSRRSSTYNGEVDCDGDRSIKSGRSFRTRLRMSKRNSGSVVEGAPFDKGGRCFKHPQVKLASKGLLGWKIHLHSCPLCKHSQSEDERSVFSGMTGGSSSNYSHRSVGNKSHSSAQRSMCSRGNVSFASGRSMGSNATASSWVSNQSKRRLRDESFLPLDKYGYCKYHPGKWKFCAGDYWLSWTPDCIFPQTSSFVKSLGEAIGGYCWISARVVQLIALQSEAQPKPSYLGGWIQIIAHSFPEIRRGAWDRDRGPR</sequence>
<feature type="region of interest" description="Disordered" evidence="1">
    <location>
        <begin position="340"/>
        <end position="369"/>
    </location>
</feature>
<feature type="region of interest" description="Disordered" evidence="1">
    <location>
        <begin position="208"/>
        <end position="266"/>
    </location>
</feature>
<protein>
    <submittedName>
        <fullName evidence="2">Uncharacterized protein</fullName>
    </submittedName>
</protein>
<reference evidence="2 3" key="1">
    <citation type="journal article" date="2012" name="Genome Biol.">
        <title>Genome and low-iron response of an oceanic diatom adapted to chronic iron limitation.</title>
        <authorList>
            <person name="Lommer M."/>
            <person name="Specht M."/>
            <person name="Roy A.S."/>
            <person name="Kraemer L."/>
            <person name="Andreson R."/>
            <person name="Gutowska M.A."/>
            <person name="Wolf J."/>
            <person name="Bergner S.V."/>
            <person name="Schilhabel M.B."/>
            <person name="Klostermeier U.C."/>
            <person name="Beiko R.G."/>
            <person name="Rosenstiel P."/>
            <person name="Hippler M."/>
            <person name="Laroche J."/>
        </authorList>
    </citation>
    <scope>NUCLEOTIDE SEQUENCE [LARGE SCALE GENOMIC DNA]</scope>
    <source>
        <strain evidence="2 3">CCMP1005</strain>
    </source>
</reference>
<organism evidence="2 3">
    <name type="scientific">Thalassiosira oceanica</name>
    <name type="common">Marine diatom</name>
    <dbReference type="NCBI Taxonomy" id="159749"/>
    <lineage>
        <taxon>Eukaryota</taxon>
        <taxon>Sar</taxon>
        <taxon>Stramenopiles</taxon>
        <taxon>Ochrophyta</taxon>
        <taxon>Bacillariophyta</taxon>
        <taxon>Coscinodiscophyceae</taxon>
        <taxon>Thalassiosirophycidae</taxon>
        <taxon>Thalassiosirales</taxon>
        <taxon>Thalassiosiraceae</taxon>
        <taxon>Thalassiosira</taxon>
    </lineage>
</organism>
<evidence type="ECO:0000256" key="1">
    <source>
        <dbReference type="SAM" id="MobiDB-lite"/>
    </source>
</evidence>
<dbReference type="Proteomes" id="UP000266841">
    <property type="component" value="Unassembled WGS sequence"/>
</dbReference>
<evidence type="ECO:0000313" key="2">
    <source>
        <dbReference type="EMBL" id="EJK70329.1"/>
    </source>
</evidence>
<proteinExistence type="predicted"/>